<dbReference type="Pfam" id="PF04542">
    <property type="entry name" value="Sigma70_r2"/>
    <property type="match status" value="1"/>
</dbReference>
<dbReference type="InterPro" id="IPR039425">
    <property type="entry name" value="RNA_pol_sigma-70-like"/>
</dbReference>
<evidence type="ECO:0000256" key="4">
    <source>
        <dbReference type="ARBA" id="ARBA00023163"/>
    </source>
</evidence>
<evidence type="ECO:0000256" key="2">
    <source>
        <dbReference type="ARBA" id="ARBA00023015"/>
    </source>
</evidence>
<dbReference type="InterPro" id="IPR013249">
    <property type="entry name" value="RNA_pol_sigma70_r4_t2"/>
</dbReference>
<dbReference type="PANTHER" id="PTHR43133:SF51">
    <property type="entry name" value="RNA POLYMERASE SIGMA FACTOR"/>
    <property type="match status" value="1"/>
</dbReference>
<evidence type="ECO:0000259" key="5">
    <source>
        <dbReference type="Pfam" id="PF04542"/>
    </source>
</evidence>
<sequence length="186" mass="21416">MTEDTDIKDNDLALKAMSGDTQAFSSLAARYTGQLRLYIQSICPNPTDAEDICQESLRKAYQRIGSFNPEYLFRTWLFSIARNTSIDHIRRRSTFSTVKLGEADEPVVEGHETESSPEDHMIDDQSYDLFIRSIAALPDRYRRIAELRLLHDLSYQDIADETGLPLNTVRTRIRRAKLLLEKMMNP</sequence>
<dbReference type="Gene3D" id="1.10.10.10">
    <property type="entry name" value="Winged helix-like DNA-binding domain superfamily/Winged helix DNA-binding domain"/>
    <property type="match status" value="1"/>
</dbReference>
<dbReference type="SUPFAM" id="SSF88946">
    <property type="entry name" value="Sigma2 domain of RNA polymerase sigma factors"/>
    <property type="match status" value="1"/>
</dbReference>
<dbReference type="GO" id="GO:0006352">
    <property type="term" value="P:DNA-templated transcription initiation"/>
    <property type="evidence" value="ECO:0007669"/>
    <property type="project" value="InterPro"/>
</dbReference>
<keyword evidence="3" id="KW-0731">Sigma factor</keyword>
<dbReference type="PANTHER" id="PTHR43133">
    <property type="entry name" value="RNA POLYMERASE ECF-TYPE SIGMA FACTO"/>
    <property type="match status" value="1"/>
</dbReference>
<proteinExistence type="inferred from homology"/>
<dbReference type="SUPFAM" id="SSF88659">
    <property type="entry name" value="Sigma3 and sigma4 domains of RNA polymerase sigma factors"/>
    <property type="match status" value="1"/>
</dbReference>
<evidence type="ECO:0000256" key="1">
    <source>
        <dbReference type="ARBA" id="ARBA00010641"/>
    </source>
</evidence>
<dbReference type="InterPro" id="IPR013324">
    <property type="entry name" value="RNA_pol_sigma_r3/r4-like"/>
</dbReference>
<gene>
    <name evidence="7" type="ORF">IAC94_00960</name>
</gene>
<organism evidence="7 8">
    <name type="scientific">Candidatus Coprenecus avistercoris</name>
    <dbReference type="NCBI Taxonomy" id="2840730"/>
    <lineage>
        <taxon>Bacteria</taxon>
        <taxon>Pseudomonadati</taxon>
        <taxon>Bacteroidota</taxon>
        <taxon>Bacteroidia</taxon>
        <taxon>Bacteroidales</taxon>
        <taxon>Rikenellaceae</taxon>
        <taxon>Rikenellaceae incertae sedis</taxon>
        <taxon>Candidatus Coprenecus</taxon>
    </lineage>
</organism>
<dbReference type="InterPro" id="IPR014284">
    <property type="entry name" value="RNA_pol_sigma-70_dom"/>
</dbReference>
<evidence type="ECO:0000256" key="3">
    <source>
        <dbReference type="ARBA" id="ARBA00023082"/>
    </source>
</evidence>
<dbReference type="EMBL" id="DVHI01000015">
    <property type="protein sequence ID" value="HIR62079.1"/>
    <property type="molecule type" value="Genomic_DNA"/>
</dbReference>
<dbReference type="Proteomes" id="UP000886744">
    <property type="component" value="Unassembled WGS sequence"/>
</dbReference>
<accession>A0A9D1J6G0</accession>
<dbReference type="InterPro" id="IPR007627">
    <property type="entry name" value="RNA_pol_sigma70_r2"/>
</dbReference>
<dbReference type="InterPro" id="IPR013325">
    <property type="entry name" value="RNA_pol_sigma_r2"/>
</dbReference>
<keyword evidence="2" id="KW-0805">Transcription regulation</keyword>
<comment type="caution">
    <text evidence="7">The sequence shown here is derived from an EMBL/GenBank/DDBJ whole genome shotgun (WGS) entry which is preliminary data.</text>
</comment>
<dbReference type="Gene3D" id="1.10.1740.10">
    <property type="match status" value="1"/>
</dbReference>
<evidence type="ECO:0000313" key="7">
    <source>
        <dbReference type="EMBL" id="HIR62079.1"/>
    </source>
</evidence>
<dbReference type="GO" id="GO:0016987">
    <property type="term" value="F:sigma factor activity"/>
    <property type="evidence" value="ECO:0007669"/>
    <property type="project" value="UniProtKB-KW"/>
</dbReference>
<dbReference type="NCBIfam" id="TIGR02937">
    <property type="entry name" value="sigma70-ECF"/>
    <property type="match status" value="1"/>
</dbReference>
<feature type="domain" description="RNA polymerase sigma-70 region 2" evidence="5">
    <location>
        <begin position="28"/>
        <end position="93"/>
    </location>
</feature>
<comment type="similarity">
    <text evidence="1">Belongs to the sigma-70 factor family. ECF subfamily.</text>
</comment>
<dbReference type="CDD" id="cd06171">
    <property type="entry name" value="Sigma70_r4"/>
    <property type="match status" value="1"/>
</dbReference>
<reference evidence="7" key="1">
    <citation type="submission" date="2020-10" db="EMBL/GenBank/DDBJ databases">
        <authorList>
            <person name="Gilroy R."/>
        </authorList>
    </citation>
    <scope>NUCLEOTIDE SEQUENCE</scope>
    <source>
        <strain evidence="7">ChiHjej13B12-12457</strain>
    </source>
</reference>
<dbReference type="InterPro" id="IPR036388">
    <property type="entry name" value="WH-like_DNA-bd_sf"/>
</dbReference>
<feature type="domain" description="RNA polymerase sigma factor 70 region 4 type 2" evidence="6">
    <location>
        <begin position="130"/>
        <end position="179"/>
    </location>
</feature>
<dbReference type="Pfam" id="PF08281">
    <property type="entry name" value="Sigma70_r4_2"/>
    <property type="match status" value="1"/>
</dbReference>
<evidence type="ECO:0000259" key="6">
    <source>
        <dbReference type="Pfam" id="PF08281"/>
    </source>
</evidence>
<reference evidence="7" key="2">
    <citation type="journal article" date="2021" name="PeerJ">
        <title>Extensive microbial diversity within the chicken gut microbiome revealed by metagenomics and culture.</title>
        <authorList>
            <person name="Gilroy R."/>
            <person name="Ravi A."/>
            <person name="Getino M."/>
            <person name="Pursley I."/>
            <person name="Horton D.L."/>
            <person name="Alikhan N.F."/>
            <person name="Baker D."/>
            <person name="Gharbi K."/>
            <person name="Hall N."/>
            <person name="Watson M."/>
            <person name="Adriaenssens E.M."/>
            <person name="Foster-Nyarko E."/>
            <person name="Jarju S."/>
            <person name="Secka A."/>
            <person name="Antonio M."/>
            <person name="Oren A."/>
            <person name="Chaudhuri R.R."/>
            <person name="La Ragione R."/>
            <person name="Hildebrand F."/>
            <person name="Pallen M.J."/>
        </authorList>
    </citation>
    <scope>NUCLEOTIDE SEQUENCE</scope>
    <source>
        <strain evidence="7">ChiHjej13B12-12457</strain>
    </source>
</reference>
<keyword evidence="4" id="KW-0804">Transcription</keyword>
<dbReference type="AlphaFoldDB" id="A0A9D1J6G0"/>
<evidence type="ECO:0000313" key="8">
    <source>
        <dbReference type="Proteomes" id="UP000886744"/>
    </source>
</evidence>
<dbReference type="GO" id="GO:0003677">
    <property type="term" value="F:DNA binding"/>
    <property type="evidence" value="ECO:0007669"/>
    <property type="project" value="InterPro"/>
</dbReference>
<name>A0A9D1J6G0_9BACT</name>
<protein>
    <submittedName>
        <fullName evidence="7">Sigma-70 family RNA polymerase sigma factor</fullName>
    </submittedName>
</protein>